<keyword evidence="2" id="KW-1185">Reference proteome</keyword>
<dbReference type="RefSeq" id="WP_196988310.1">
    <property type="nucleotide sequence ID" value="NZ_JADWYS010000001.1"/>
</dbReference>
<sequence length="116" mass="13410">MFVEVRVLYREGIAVRDVRPVVGQIFSDRHKGVQVLYLRAVDWVHHESTPSEPLSILWHPVCVVVNYSSMCFRGVEAVQKGPARRWTTQKWLCDVLDAQRAKARLAQQQQESPRVN</sequence>
<organism evidence="1 2">
    <name type="scientific">Caenimonas aquaedulcis</name>
    <dbReference type="NCBI Taxonomy" id="2793270"/>
    <lineage>
        <taxon>Bacteria</taxon>
        <taxon>Pseudomonadati</taxon>
        <taxon>Pseudomonadota</taxon>
        <taxon>Betaproteobacteria</taxon>
        <taxon>Burkholderiales</taxon>
        <taxon>Comamonadaceae</taxon>
        <taxon>Caenimonas</taxon>
    </lineage>
</organism>
<accession>A0A931H920</accession>
<dbReference type="EMBL" id="JADWYS010000001">
    <property type="protein sequence ID" value="MBG9390578.1"/>
    <property type="molecule type" value="Genomic_DNA"/>
</dbReference>
<dbReference type="Proteomes" id="UP000651050">
    <property type="component" value="Unassembled WGS sequence"/>
</dbReference>
<protein>
    <submittedName>
        <fullName evidence="1">Uncharacterized protein</fullName>
    </submittedName>
</protein>
<proteinExistence type="predicted"/>
<reference evidence="1" key="1">
    <citation type="submission" date="2020-11" db="EMBL/GenBank/DDBJ databases">
        <title>Bacterial whole genome sequence for Caenimonas sp. DR4.4.</title>
        <authorList>
            <person name="Le V."/>
            <person name="Ko S.-R."/>
            <person name="Ahn C.-Y."/>
            <person name="Oh H.-M."/>
        </authorList>
    </citation>
    <scope>NUCLEOTIDE SEQUENCE</scope>
    <source>
        <strain evidence="1">DR4.4</strain>
    </source>
</reference>
<name>A0A931H920_9BURK</name>
<dbReference type="AlphaFoldDB" id="A0A931H920"/>
<comment type="caution">
    <text evidence="1">The sequence shown here is derived from an EMBL/GenBank/DDBJ whole genome shotgun (WGS) entry which is preliminary data.</text>
</comment>
<gene>
    <name evidence="1" type="ORF">I5803_21280</name>
</gene>
<evidence type="ECO:0000313" key="2">
    <source>
        <dbReference type="Proteomes" id="UP000651050"/>
    </source>
</evidence>
<evidence type="ECO:0000313" key="1">
    <source>
        <dbReference type="EMBL" id="MBG9390578.1"/>
    </source>
</evidence>